<accession>A0A518DCW0</accession>
<dbReference type="InterPro" id="IPR000674">
    <property type="entry name" value="Ald_Oxase/Xan_DH_a/b"/>
</dbReference>
<dbReference type="RefSeq" id="WP_197526782.1">
    <property type="nucleotide sequence ID" value="NZ_CP036291.1"/>
</dbReference>
<proteinExistence type="predicted"/>
<name>A0A518DCW0_9BACT</name>
<dbReference type="KEGG" id="pnd:Pla175_26890"/>
<dbReference type="InterPro" id="IPR012368">
    <property type="entry name" value="OxRdtase_Mopterin-bd_su_IorB"/>
</dbReference>
<dbReference type="PIRSF" id="PIRSF036389">
    <property type="entry name" value="IOR_B"/>
    <property type="match status" value="1"/>
</dbReference>
<dbReference type="Pfam" id="PF20256">
    <property type="entry name" value="MoCoBD_2"/>
    <property type="match status" value="2"/>
</dbReference>
<dbReference type="Proteomes" id="UP000317429">
    <property type="component" value="Chromosome"/>
</dbReference>
<dbReference type="Gene3D" id="3.30.365.10">
    <property type="entry name" value="Aldehyde oxidase/xanthine dehydrogenase, molybdopterin binding domain"/>
    <property type="match status" value="4"/>
</dbReference>
<dbReference type="InterPro" id="IPR052516">
    <property type="entry name" value="N-heterocyclic_Hydroxylase"/>
</dbReference>
<organism evidence="2 3">
    <name type="scientific">Pirellulimonas nuda</name>
    <dbReference type="NCBI Taxonomy" id="2528009"/>
    <lineage>
        <taxon>Bacteria</taxon>
        <taxon>Pseudomonadati</taxon>
        <taxon>Planctomycetota</taxon>
        <taxon>Planctomycetia</taxon>
        <taxon>Pirellulales</taxon>
        <taxon>Lacipirellulaceae</taxon>
        <taxon>Pirellulimonas</taxon>
    </lineage>
</organism>
<dbReference type="EC" id="1.17.2.1" evidence="2"/>
<dbReference type="InterPro" id="IPR037165">
    <property type="entry name" value="AldOxase/xan_DH_Mopterin-bd_sf"/>
</dbReference>
<gene>
    <name evidence="2" type="primary">nicB</name>
    <name evidence="2" type="ORF">Pla175_26890</name>
</gene>
<reference evidence="2 3" key="1">
    <citation type="submission" date="2019-02" db="EMBL/GenBank/DDBJ databases">
        <title>Deep-cultivation of Planctomycetes and their phenomic and genomic characterization uncovers novel biology.</title>
        <authorList>
            <person name="Wiegand S."/>
            <person name="Jogler M."/>
            <person name="Boedeker C."/>
            <person name="Pinto D."/>
            <person name="Vollmers J."/>
            <person name="Rivas-Marin E."/>
            <person name="Kohn T."/>
            <person name="Peeters S.H."/>
            <person name="Heuer A."/>
            <person name="Rast P."/>
            <person name="Oberbeckmann S."/>
            <person name="Bunk B."/>
            <person name="Jeske O."/>
            <person name="Meyerdierks A."/>
            <person name="Storesund J.E."/>
            <person name="Kallscheuer N."/>
            <person name="Luecker S."/>
            <person name="Lage O.M."/>
            <person name="Pohl T."/>
            <person name="Merkel B.J."/>
            <person name="Hornburger P."/>
            <person name="Mueller R.-W."/>
            <person name="Bruemmer F."/>
            <person name="Labrenz M."/>
            <person name="Spormann A.M."/>
            <person name="Op den Camp H."/>
            <person name="Overmann J."/>
            <person name="Amann R."/>
            <person name="Jetten M.S.M."/>
            <person name="Mascher T."/>
            <person name="Medema M.H."/>
            <person name="Devos D.P."/>
            <person name="Kaster A.-K."/>
            <person name="Ovreas L."/>
            <person name="Rohde M."/>
            <person name="Galperin M.Y."/>
            <person name="Jogler C."/>
        </authorList>
    </citation>
    <scope>NUCLEOTIDE SEQUENCE [LARGE SCALE GENOMIC DNA]</scope>
    <source>
        <strain evidence="2 3">Pla175</strain>
    </source>
</reference>
<dbReference type="Gene3D" id="3.90.1170.50">
    <property type="entry name" value="Aldehyde oxidase/xanthine dehydrogenase, a/b hammerhead"/>
    <property type="match status" value="1"/>
</dbReference>
<evidence type="ECO:0000259" key="1">
    <source>
        <dbReference type="SMART" id="SM01008"/>
    </source>
</evidence>
<dbReference type="AlphaFoldDB" id="A0A518DCW0"/>
<dbReference type="Pfam" id="PF02738">
    <property type="entry name" value="MoCoBD_1"/>
    <property type="match status" value="1"/>
</dbReference>
<dbReference type="SMART" id="SM01008">
    <property type="entry name" value="Ald_Xan_dh_C"/>
    <property type="match status" value="1"/>
</dbReference>
<keyword evidence="2" id="KW-0560">Oxidoreductase</keyword>
<dbReference type="PANTHER" id="PTHR47495:SF1">
    <property type="entry name" value="BLL3820 PROTEIN"/>
    <property type="match status" value="1"/>
</dbReference>
<dbReference type="PANTHER" id="PTHR47495">
    <property type="entry name" value="ALDEHYDE DEHYDROGENASE"/>
    <property type="match status" value="1"/>
</dbReference>
<evidence type="ECO:0000313" key="3">
    <source>
        <dbReference type="Proteomes" id="UP000317429"/>
    </source>
</evidence>
<dbReference type="InterPro" id="IPR008274">
    <property type="entry name" value="AldOxase/xan_DH_MoCoBD1"/>
</dbReference>
<dbReference type="EMBL" id="CP036291">
    <property type="protein sequence ID" value="QDU89300.1"/>
    <property type="molecule type" value="Genomic_DNA"/>
</dbReference>
<dbReference type="InterPro" id="IPR046867">
    <property type="entry name" value="AldOxase/xan_DH_MoCoBD2"/>
</dbReference>
<feature type="domain" description="Aldehyde oxidase/xanthine dehydrogenase a/b hammerhead" evidence="1">
    <location>
        <begin position="233"/>
        <end position="312"/>
    </location>
</feature>
<dbReference type="GO" id="GO:0016491">
    <property type="term" value="F:oxidoreductase activity"/>
    <property type="evidence" value="ECO:0007669"/>
    <property type="project" value="UniProtKB-KW"/>
</dbReference>
<keyword evidence="3" id="KW-1185">Reference proteome</keyword>
<evidence type="ECO:0000313" key="2">
    <source>
        <dbReference type="EMBL" id="QDU89300.1"/>
    </source>
</evidence>
<sequence>MSEAPRLPMDTPDREHLEWERYELREPPAYAFAANRREFVQTLGAGLLIAVAAQNASAQRGGRRARRDEPLSARMHIGPDGRVTLFTGKVEVGQGARTQLTQAAAEELRLSVDQIRLVMADTLLCPDDGGTAGSQTTPSTVPRVRSACAAARERLTDLAAARLGADRATVRLEAGLFRAASGGSLSLAQLAAGPGLEDALLDPPTQGVTVRRVDAWTVLGAQVQKVGAADIVTGKHRYPSDIQLPEMLYGKVLRPASYGATLNSIDLAPAQAMAGVRVVRDGGFVGCVAPSSWRAAQAIEAIAATADWTRPPHPPSTELFALLKQTADPDAATRGGDRREWGDPASALAAAATKFQGAYEVAYIQHAPMEPRAAVARWGDDGLTVWTGTQQPWRVHGELRQAFRLPDQSVRVIVPDTGGGFGGKHTGEAALEAARLAQGAAKPVCVRWTREEEFTWAYFRPAGLIELRAGLDPAGRLVSWDFTNYNSGGSALQTPYRVPSGRTRFLSSDSPLRQGSYRALASTANTFARESAMDELAEAAGVDPLDFRLAHLEPGRLRDVLVGAAERFGWRERRAEGRSVGIACGTEKGSYVAACVEAEVAGGRIRVLRVCQAYDCGAVQNPLNLRSQIEGCLVMGMGGALTEEIRFADGRVSNASFYDYLVPRMEDLPEIEIVLVDRPDQPSVGAGETPIIAVAPAIAGALYTARGKRCRSLPLRV</sequence>
<dbReference type="SUPFAM" id="SSF56003">
    <property type="entry name" value="Molybdenum cofactor-binding domain"/>
    <property type="match status" value="2"/>
</dbReference>
<protein>
    <submittedName>
        <fullName evidence="2">Nicotinate dehydrogenase subunit B</fullName>
        <ecNumber evidence="2">1.17.2.1</ecNumber>
    </submittedName>
</protein>